<gene>
    <name evidence="1" type="ORF">C672_3647</name>
</gene>
<dbReference type="PATRIC" id="fig|1233171.3.peg.3513"/>
<reference evidence="1 2" key="1">
    <citation type="submission" date="2013-06" db="EMBL/GenBank/DDBJ databases">
        <authorList>
            <person name="Walk S."/>
            <person name="Aronoff D."/>
            <person name="Young V.Y."/>
            <person name="Marsh J."/>
            <person name="Harrison L."/>
            <person name="Daugherty S.C."/>
            <person name="Shefchek K.A."/>
            <person name="Hine E.E."/>
            <person name="Tallon L.J."/>
            <person name="Sadzewicz L.K."/>
            <person name="Rasko D.A."/>
        </authorList>
    </citation>
    <scope>NUCLEOTIDE SEQUENCE [LARGE SCALE GENOMIC DNA]</scope>
    <source>
        <strain evidence="1 2">ATCC 638</strain>
    </source>
</reference>
<evidence type="ECO:0008006" key="3">
    <source>
        <dbReference type="Google" id="ProtNLM"/>
    </source>
</evidence>
<name>T4VG78_PARBF</name>
<dbReference type="EMBL" id="AVNC01000023">
    <property type="protein sequence ID" value="EQK39766.1"/>
    <property type="molecule type" value="Genomic_DNA"/>
</dbReference>
<dbReference type="Proteomes" id="UP000015688">
    <property type="component" value="Unassembled WGS sequence"/>
</dbReference>
<protein>
    <recommendedName>
        <fullName evidence="3">IrrE N-terminal-like domain-containing protein</fullName>
    </recommendedName>
</protein>
<accession>T4VG78</accession>
<evidence type="ECO:0000313" key="1">
    <source>
        <dbReference type="EMBL" id="EQK39766.1"/>
    </source>
</evidence>
<evidence type="ECO:0000313" key="2">
    <source>
        <dbReference type="Proteomes" id="UP000015688"/>
    </source>
</evidence>
<comment type="caution">
    <text evidence="1">The sequence shown here is derived from an EMBL/GenBank/DDBJ whole genome shotgun (WGS) entry which is preliminary data.</text>
</comment>
<organism evidence="1 2">
    <name type="scientific">Paraclostridium bifermentans ATCC 638 = DSM 14991</name>
    <dbReference type="NCBI Taxonomy" id="1233171"/>
    <lineage>
        <taxon>Bacteria</taxon>
        <taxon>Bacillati</taxon>
        <taxon>Bacillota</taxon>
        <taxon>Clostridia</taxon>
        <taxon>Peptostreptococcales</taxon>
        <taxon>Peptostreptococcaceae</taxon>
        <taxon>Paraclostridium</taxon>
    </lineage>
</organism>
<dbReference type="AlphaFoldDB" id="T4VG78"/>
<proteinExistence type="predicted"/>
<dbReference type="RefSeq" id="WP_021434522.1">
    <property type="nucleotide sequence ID" value="NZ_AVNC01000023.1"/>
</dbReference>
<sequence length="109" mass="12977">MKTINVLGVDYTVEFKTIEEDIKLSECDAYCDVTVKKIVIENPCESMLLLEDIKYNQSRLFRHELMHAFLYECGLYNESWAINEEMVDFIAIQFEKMKNIFEKSEKIFE</sequence>